<evidence type="ECO:0000313" key="3">
    <source>
        <dbReference type="EMBL" id="KAK4537066.1"/>
    </source>
</evidence>
<comment type="caution">
    <text evidence="3">The sequence shown here is derived from an EMBL/GenBank/DDBJ whole genome shotgun (WGS) entry which is preliminary data.</text>
</comment>
<feature type="region of interest" description="Disordered" evidence="2">
    <location>
        <begin position="38"/>
        <end position="71"/>
    </location>
</feature>
<gene>
    <name evidence="3" type="ORF">CDCA_CDCA10G3091</name>
</gene>
<sequence>MESTAFVGLVPLRRTVRRSGPRGRLPVWGVRAALCMVAPGGGSRRSGPGERGSLQRPEERLGSDSGVRSSSAREDPMLAMMREMAALQQQVAEIREENERLRQERDAAKRSGGGLEVEDLTAAAAKSYGVHGDTGKFLPMYAIDADEVLSRIVPVVGPQPSLKEIEHATELSMGARDALRLQVGGKTYDDAVRGRFLLFNVAQAAAPGVQRVALPGAIVPIKYASAPVGVLMHKSELGLLEGSTAADNARDVLCLVVVETDPDAQHVIDQYGSSGVIGLRRPSVAEQLDNVWFDERGMSSASPVSEPADANGAVEDDDADDDSALELDDSGFVAGKFYLWYDAYGEAEQEDGSVRPRFYARYYHALSDAEADGLESVGRILTVVEPRADGRRQRSGFAEEDEYY</sequence>
<dbReference type="AlphaFoldDB" id="A0AAV9IY45"/>
<feature type="region of interest" description="Disordered" evidence="2">
    <location>
        <begin position="298"/>
        <end position="326"/>
    </location>
</feature>
<protein>
    <submittedName>
        <fullName evidence="3">Uncharacterized protein</fullName>
    </submittedName>
</protein>
<evidence type="ECO:0000256" key="1">
    <source>
        <dbReference type="SAM" id="Coils"/>
    </source>
</evidence>
<reference evidence="3 4" key="1">
    <citation type="submission" date="2022-07" db="EMBL/GenBank/DDBJ databases">
        <title>Genome-wide signatures of adaptation to extreme environments.</title>
        <authorList>
            <person name="Cho C.H."/>
            <person name="Yoon H.S."/>
        </authorList>
    </citation>
    <scope>NUCLEOTIDE SEQUENCE [LARGE SCALE GENOMIC DNA]</scope>
    <source>
        <strain evidence="3 4">DBV 063 E5</strain>
    </source>
</reference>
<proteinExistence type="predicted"/>
<organism evidence="3 4">
    <name type="scientific">Cyanidium caldarium</name>
    <name type="common">Red alga</name>
    <dbReference type="NCBI Taxonomy" id="2771"/>
    <lineage>
        <taxon>Eukaryota</taxon>
        <taxon>Rhodophyta</taxon>
        <taxon>Bangiophyceae</taxon>
        <taxon>Cyanidiales</taxon>
        <taxon>Cyanidiaceae</taxon>
        <taxon>Cyanidium</taxon>
    </lineage>
</organism>
<dbReference type="Proteomes" id="UP001301350">
    <property type="component" value="Unassembled WGS sequence"/>
</dbReference>
<keyword evidence="1" id="KW-0175">Coiled coil</keyword>
<name>A0AAV9IY45_CYACA</name>
<accession>A0AAV9IY45</accession>
<feature type="coiled-coil region" evidence="1">
    <location>
        <begin position="77"/>
        <end position="111"/>
    </location>
</feature>
<evidence type="ECO:0000256" key="2">
    <source>
        <dbReference type="SAM" id="MobiDB-lite"/>
    </source>
</evidence>
<feature type="compositionally biased region" description="Acidic residues" evidence="2">
    <location>
        <begin position="314"/>
        <end position="326"/>
    </location>
</feature>
<evidence type="ECO:0000313" key="4">
    <source>
        <dbReference type="Proteomes" id="UP001301350"/>
    </source>
</evidence>
<dbReference type="EMBL" id="JANCYW010000010">
    <property type="protein sequence ID" value="KAK4537066.1"/>
    <property type="molecule type" value="Genomic_DNA"/>
</dbReference>
<keyword evidence="4" id="KW-1185">Reference proteome</keyword>